<comment type="caution">
    <text evidence="5">The sequence shown here is derived from an EMBL/GenBank/DDBJ whole genome shotgun (WGS) entry which is preliminary data.</text>
</comment>
<keyword evidence="6" id="KW-1185">Reference proteome</keyword>
<evidence type="ECO:0000256" key="2">
    <source>
        <dbReference type="ARBA" id="ARBA00022759"/>
    </source>
</evidence>
<dbReference type="InterPro" id="IPR016071">
    <property type="entry name" value="Staphylococal_nuclease_OB-fold"/>
</dbReference>
<dbReference type="InterPro" id="IPR002071">
    <property type="entry name" value="Thermonucl_AS"/>
</dbReference>
<evidence type="ECO:0000259" key="4">
    <source>
        <dbReference type="PROSITE" id="PS50830"/>
    </source>
</evidence>
<organism evidence="5 6">
    <name type="scientific">Nocardia thailandica</name>
    <dbReference type="NCBI Taxonomy" id="257275"/>
    <lineage>
        <taxon>Bacteria</taxon>
        <taxon>Bacillati</taxon>
        <taxon>Actinomycetota</taxon>
        <taxon>Actinomycetes</taxon>
        <taxon>Mycobacteriales</taxon>
        <taxon>Nocardiaceae</taxon>
        <taxon>Nocardia</taxon>
    </lineage>
</organism>
<sequence>MSRVIDGDTVAILRDSSEVKIRMLGLDTPETEDPRTPVQCFGAEAAHHATALLAHKRVLVRPDPSQDRTDRYGRLLAYVWVDGALFNLDQIAQGFGYEYTYSPSHPYRYQREFHAAARYARAHDLGLWSPATCNGVTD</sequence>
<evidence type="ECO:0000313" key="6">
    <source>
        <dbReference type="Proteomes" id="UP001601444"/>
    </source>
</evidence>
<proteinExistence type="predicted"/>
<accession>A0ABW6PK77</accession>
<dbReference type="PROSITE" id="PS01123">
    <property type="entry name" value="TNASE_1"/>
    <property type="match status" value="1"/>
</dbReference>
<dbReference type="Pfam" id="PF00565">
    <property type="entry name" value="SNase"/>
    <property type="match status" value="1"/>
</dbReference>
<gene>
    <name evidence="5" type="ORF">ACFYTF_08165</name>
</gene>
<evidence type="ECO:0000256" key="1">
    <source>
        <dbReference type="ARBA" id="ARBA00022722"/>
    </source>
</evidence>
<reference evidence="5 6" key="1">
    <citation type="submission" date="2024-10" db="EMBL/GenBank/DDBJ databases">
        <title>The Natural Products Discovery Center: Release of the First 8490 Sequenced Strains for Exploring Actinobacteria Biosynthetic Diversity.</title>
        <authorList>
            <person name="Kalkreuter E."/>
            <person name="Kautsar S.A."/>
            <person name="Yang D."/>
            <person name="Bader C.D."/>
            <person name="Teijaro C.N."/>
            <person name="Fluegel L."/>
            <person name="Davis C.M."/>
            <person name="Simpson J.R."/>
            <person name="Lauterbach L."/>
            <person name="Steele A.D."/>
            <person name="Gui C."/>
            <person name="Meng S."/>
            <person name="Li G."/>
            <person name="Viehrig K."/>
            <person name="Ye F."/>
            <person name="Su P."/>
            <person name="Kiefer A.F."/>
            <person name="Nichols A."/>
            <person name="Cepeda A.J."/>
            <person name="Yan W."/>
            <person name="Fan B."/>
            <person name="Jiang Y."/>
            <person name="Adhikari A."/>
            <person name="Zheng C.-J."/>
            <person name="Schuster L."/>
            <person name="Cowan T.M."/>
            <person name="Smanski M.J."/>
            <person name="Chevrette M.G."/>
            <person name="De Carvalho L.P.S."/>
            <person name="Shen B."/>
        </authorList>
    </citation>
    <scope>NUCLEOTIDE SEQUENCE [LARGE SCALE GENOMIC DNA]</scope>
    <source>
        <strain evidence="5 6">NPDC004045</strain>
    </source>
</reference>
<evidence type="ECO:0000313" key="5">
    <source>
        <dbReference type="EMBL" id="MFF0542799.1"/>
    </source>
</evidence>
<dbReference type="PANTHER" id="PTHR12302">
    <property type="entry name" value="EBNA2 BINDING PROTEIN P100"/>
    <property type="match status" value="1"/>
</dbReference>
<dbReference type="PROSITE" id="PS50830">
    <property type="entry name" value="TNASE_3"/>
    <property type="match status" value="1"/>
</dbReference>
<dbReference type="SMART" id="SM00318">
    <property type="entry name" value="SNc"/>
    <property type="match status" value="1"/>
</dbReference>
<keyword evidence="3" id="KW-0378">Hydrolase</keyword>
<evidence type="ECO:0000256" key="3">
    <source>
        <dbReference type="ARBA" id="ARBA00022801"/>
    </source>
</evidence>
<keyword evidence="1" id="KW-0540">Nuclease</keyword>
<dbReference type="Proteomes" id="UP001601444">
    <property type="component" value="Unassembled WGS sequence"/>
</dbReference>
<dbReference type="InterPro" id="IPR035437">
    <property type="entry name" value="SNase_OB-fold_sf"/>
</dbReference>
<keyword evidence="2" id="KW-0255">Endonuclease</keyword>
<dbReference type="Gene3D" id="2.40.50.90">
    <property type="match status" value="1"/>
</dbReference>
<name>A0ABW6PK77_9NOCA</name>
<dbReference type="PANTHER" id="PTHR12302:SF3">
    <property type="entry name" value="SERINE_THREONINE-PROTEIN KINASE 31"/>
    <property type="match status" value="1"/>
</dbReference>
<feature type="domain" description="TNase-like" evidence="4">
    <location>
        <begin position="1"/>
        <end position="130"/>
    </location>
</feature>
<dbReference type="PROSITE" id="PS01284">
    <property type="entry name" value="TNASE_2"/>
    <property type="match status" value="1"/>
</dbReference>
<dbReference type="SUPFAM" id="SSF50199">
    <property type="entry name" value="Staphylococcal nuclease"/>
    <property type="match status" value="1"/>
</dbReference>
<dbReference type="RefSeq" id="WP_387699548.1">
    <property type="nucleotide sequence ID" value="NZ_JBIAMX010000003.1"/>
</dbReference>
<dbReference type="EMBL" id="JBIAMX010000003">
    <property type="protein sequence ID" value="MFF0542799.1"/>
    <property type="molecule type" value="Genomic_DNA"/>
</dbReference>
<protein>
    <submittedName>
        <fullName evidence="5">Thermonuclease family protein</fullName>
    </submittedName>
</protein>